<sequence length="878" mass="98729">MDNKRENSKKLDESSQKRDENSKRPDESLQKRDTNSTRPDESSTYRHQTDPLEGQRSRQRIPPENLYRAPETLQPVREKSKTASNKTSAVSEEPRKDPPLQVSDEVEEVAQVFVSGQEKPTSRPATTSIVITQNDDPWATDLDDRLGANDEAKAFARLAVAKDFTPPLAIGLFGNWGSGKSFFMRLIYQHIERLIKGEPSVQAPEAGSKAFHTDVVQIRFNAWHYAETNLWASLVNHLFIELDRWYTKHNPEVRDPLLEHLSTSRMLTLDAAKELVRRRRDQRAAAEQLLKARKELEDAHAKVVSSPMIYFKTLSKILGAENKDEEVETAKNQMTSAMQLLGIDTLAVDVKDFQEVSNALRNETVRAKLLASGYKSQLLSWRSVGVFTGLVLALPWIATGLTVLKNQVPSLGSLHEDLILLSVAVTAVTARLRYVWGKIRGALEKLESGKKALDDVINRRLAKEQGTFKVASQDLARMNAAVDEAKALVQVTSEQLAHATHDFSQGTGAGRLKKFVRARATDGDYAQHLGLIATVRKDFEELAFNVAEASSLRESVEAEREAFVAKMEAFLEANGGLLEESDIEKLRAAATQPPDEVRSFKRIALYIDDLDRCPPDKVVEVLQAVHLLLTFPLFVVMVAVDVRWVRKALLERYPNLMTGNEEQSQTASVSDYLEKIFQIPYWMRPMDSASSEQFLKSQLERIKNAESMNGVVPVPDMPLPVEVVNVEGVASEPMRLTEGETQTLQKLARFMGASPRRALRFLNVYRLIKVSLKSDDLKVLEDGEYNALLTLLAIAMATPLCFSNLLRSVNERSDIFEMKAIRTLTMGTTTQYEKNIAEYNRLDEILKIYDDLVLKSLGGANHRVKNYTGIIQRYSFDG</sequence>
<dbReference type="PANTHER" id="PTHR22674">
    <property type="entry name" value="NTPASE, KAP FAMILY P-LOOP DOMAIN-CONTAINING 1"/>
    <property type="match status" value="1"/>
</dbReference>
<proteinExistence type="predicted"/>
<dbReference type="InterPro" id="IPR027417">
    <property type="entry name" value="P-loop_NTPase"/>
</dbReference>
<protein>
    <recommendedName>
        <fullName evidence="3">KAP NTPase domain-containing protein</fullName>
    </recommendedName>
</protein>
<dbReference type="AlphaFoldDB" id="A0A5E7WSK7"/>
<evidence type="ECO:0000259" key="3">
    <source>
        <dbReference type="Pfam" id="PF07693"/>
    </source>
</evidence>
<dbReference type="InterPro" id="IPR011646">
    <property type="entry name" value="KAP_P-loop"/>
</dbReference>
<dbReference type="EMBL" id="CABVGZ010000012">
    <property type="protein sequence ID" value="VVM66589.1"/>
    <property type="molecule type" value="Genomic_DNA"/>
</dbReference>
<accession>A0A5E7WSK7</accession>
<evidence type="ECO:0000313" key="5">
    <source>
        <dbReference type="Proteomes" id="UP000326241"/>
    </source>
</evidence>
<feature type="domain" description="KAP NTPase" evidence="3">
    <location>
        <begin position="547"/>
        <end position="751"/>
    </location>
</feature>
<feature type="domain" description="KAP NTPase" evidence="3">
    <location>
        <begin position="151"/>
        <end position="249"/>
    </location>
</feature>
<dbReference type="InterPro" id="IPR052754">
    <property type="entry name" value="NTPase_KAP_P-loop"/>
</dbReference>
<evidence type="ECO:0000256" key="2">
    <source>
        <dbReference type="SAM" id="MobiDB-lite"/>
    </source>
</evidence>
<evidence type="ECO:0000256" key="1">
    <source>
        <dbReference type="SAM" id="Coils"/>
    </source>
</evidence>
<dbReference type="Proteomes" id="UP000326241">
    <property type="component" value="Unassembled WGS sequence"/>
</dbReference>
<reference evidence="4 5" key="1">
    <citation type="submission" date="2019-09" db="EMBL/GenBank/DDBJ databases">
        <authorList>
            <person name="Chandra G."/>
            <person name="Truman W A."/>
        </authorList>
    </citation>
    <scope>NUCLEOTIDE SEQUENCE [LARGE SCALE GENOMIC DNA]</scope>
    <source>
        <strain evidence="4">PS624</strain>
    </source>
</reference>
<gene>
    <name evidence="4" type="ORF">PS624_01581</name>
</gene>
<name>A0A5E7WSK7_PSEFL</name>
<feature type="coiled-coil region" evidence="1">
    <location>
        <begin position="269"/>
        <end position="340"/>
    </location>
</feature>
<keyword evidence="1" id="KW-0175">Coiled coil</keyword>
<feature type="region of interest" description="Disordered" evidence="2">
    <location>
        <begin position="1"/>
        <end position="103"/>
    </location>
</feature>
<dbReference type="RefSeq" id="WP_127927105.1">
    <property type="nucleotide sequence ID" value="NZ_CABVGZ010000012.1"/>
</dbReference>
<dbReference type="PANTHER" id="PTHR22674:SF6">
    <property type="entry name" value="NTPASE KAP FAMILY P-LOOP DOMAIN-CONTAINING PROTEIN 1"/>
    <property type="match status" value="1"/>
</dbReference>
<dbReference type="Pfam" id="PF07693">
    <property type="entry name" value="KAP_NTPase"/>
    <property type="match status" value="2"/>
</dbReference>
<feature type="compositionally biased region" description="Basic and acidic residues" evidence="2">
    <location>
        <begin position="1"/>
        <end position="56"/>
    </location>
</feature>
<organism evidence="4 5">
    <name type="scientific">Pseudomonas fluorescens</name>
    <dbReference type="NCBI Taxonomy" id="294"/>
    <lineage>
        <taxon>Bacteria</taxon>
        <taxon>Pseudomonadati</taxon>
        <taxon>Pseudomonadota</taxon>
        <taxon>Gammaproteobacteria</taxon>
        <taxon>Pseudomonadales</taxon>
        <taxon>Pseudomonadaceae</taxon>
        <taxon>Pseudomonas</taxon>
    </lineage>
</organism>
<evidence type="ECO:0000313" key="4">
    <source>
        <dbReference type="EMBL" id="VVM66589.1"/>
    </source>
</evidence>
<dbReference type="Gene3D" id="3.40.50.300">
    <property type="entry name" value="P-loop containing nucleotide triphosphate hydrolases"/>
    <property type="match status" value="1"/>
</dbReference>
<dbReference type="SUPFAM" id="SSF52540">
    <property type="entry name" value="P-loop containing nucleoside triphosphate hydrolases"/>
    <property type="match status" value="1"/>
</dbReference>